<accession>X0V745</accession>
<dbReference type="AlphaFoldDB" id="X0V745"/>
<sequence length="39" mass="4030">PNHPGAAINLGGHCPECGGMLVYQEGCHICHACGYTKCS</sequence>
<dbReference type="EMBL" id="BARS01027028">
    <property type="protein sequence ID" value="GAG07212.1"/>
    <property type="molecule type" value="Genomic_DNA"/>
</dbReference>
<comment type="caution">
    <text evidence="1">The sequence shown here is derived from an EMBL/GenBank/DDBJ whole genome shotgun (WGS) entry which is preliminary data.</text>
</comment>
<name>X0V745_9ZZZZ</name>
<protein>
    <submittedName>
        <fullName evidence="1">Uncharacterized protein</fullName>
    </submittedName>
</protein>
<reference evidence="1" key="1">
    <citation type="journal article" date="2014" name="Front. Microbiol.">
        <title>High frequency of phylogenetically diverse reductive dehalogenase-homologous genes in deep subseafloor sedimentary metagenomes.</title>
        <authorList>
            <person name="Kawai M."/>
            <person name="Futagami T."/>
            <person name="Toyoda A."/>
            <person name="Takaki Y."/>
            <person name="Nishi S."/>
            <person name="Hori S."/>
            <person name="Arai W."/>
            <person name="Tsubouchi T."/>
            <person name="Morono Y."/>
            <person name="Uchiyama I."/>
            <person name="Ito T."/>
            <person name="Fujiyama A."/>
            <person name="Inagaki F."/>
            <person name="Takami H."/>
        </authorList>
    </citation>
    <scope>NUCLEOTIDE SEQUENCE</scope>
    <source>
        <strain evidence="1">Expedition CK06-06</strain>
    </source>
</reference>
<feature type="non-terminal residue" evidence="1">
    <location>
        <position position="1"/>
    </location>
</feature>
<gene>
    <name evidence="1" type="ORF">S01H1_42495</name>
</gene>
<organism evidence="1">
    <name type="scientific">marine sediment metagenome</name>
    <dbReference type="NCBI Taxonomy" id="412755"/>
    <lineage>
        <taxon>unclassified sequences</taxon>
        <taxon>metagenomes</taxon>
        <taxon>ecological metagenomes</taxon>
    </lineage>
</organism>
<proteinExistence type="predicted"/>
<evidence type="ECO:0000313" key="1">
    <source>
        <dbReference type="EMBL" id="GAG07212.1"/>
    </source>
</evidence>